<evidence type="ECO:0000313" key="1">
    <source>
        <dbReference type="EMBL" id="MQX53116.1"/>
    </source>
</evidence>
<gene>
    <name evidence="1" type="ORF">GFN93_07620</name>
</gene>
<dbReference type="Gene3D" id="2.40.128.640">
    <property type="match status" value="1"/>
</dbReference>
<evidence type="ECO:0000313" key="2">
    <source>
        <dbReference type="Proteomes" id="UP000469421"/>
    </source>
</evidence>
<dbReference type="AlphaFoldDB" id="A0A6N7LUQ2"/>
<reference evidence="1 2" key="1">
    <citation type="submission" date="2019-10" db="EMBL/GenBank/DDBJ databases">
        <title>Alcanivorax sp.PA15-N-34 draft genome sequence.</title>
        <authorList>
            <person name="Liao X."/>
            <person name="Shao Z."/>
        </authorList>
    </citation>
    <scope>NUCLEOTIDE SEQUENCE [LARGE SCALE GENOMIC DNA]</scope>
    <source>
        <strain evidence="1 2">PA15-N-34</strain>
    </source>
</reference>
<accession>A0A6N7LUQ2</accession>
<dbReference type="PROSITE" id="PS51257">
    <property type="entry name" value="PROKAR_LIPOPROTEIN"/>
    <property type="match status" value="1"/>
</dbReference>
<organism evidence="1 2">
    <name type="scientific">Alcanivorax sediminis</name>
    <dbReference type="NCBI Taxonomy" id="2663008"/>
    <lineage>
        <taxon>Bacteria</taxon>
        <taxon>Pseudomonadati</taxon>
        <taxon>Pseudomonadota</taxon>
        <taxon>Gammaproteobacteria</taxon>
        <taxon>Oceanospirillales</taxon>
        <taxon>Alcanivoracaceae</taxon>
        <taxon>Alcanivorax</taxon>
    </lineage>
</organism>
<dbReference type="Proteomes" id="UP000469421">
    <property type="component" value="Unassembled WGS sequence"/>
</dbReference>
<protein>
    <submittedName>
        <fullName evidence="1">Copper resistance protein NlpE</fullName>
    </submittedName>
</protein>
<dbReference type="InterPro" id="IPR007298">
    <property type="entry name" value="Cu-R_lipoprotein_NlpE"/>
</dbReference>
<name>A0A6N7LUQ2_9GAMM</name>
<dbReference type="RefSeq" id="WP_153500256.1">
    <property type="nucleotide sequence ID" value="NZ_JBMZXE010000007.1"/>
</dbReference>
<dbReference type="Pfam" id="PF04170">
    <property type="entry name" value="NlpE"/>
    <property type="match status" value="1"/>
</dbReference>
<keyword evidence="2" id="KW-1185">Reference proteome</keyword>
<dbReference type="EMBL" id="WIRE01000001">
    <property type="protein sequence ID" value="MQX53116.1"/>
    <property type="molecule type" value="Genomic_DNA"/>
</dbReference>
<proteinExistence type="predicted"/>
<sequence length="148" mass="16641">MKKVFLAGIASMALLAGCQSPPPVEEEPVVINPTAQKVIYSGMLPCADCSGIRTTLTLYRDQFDAPTRFMLREEYLQGSTVGLTAVERGDWTQDSLVKNDRQMDLYTINPETPDARRLYLRDAVNAVEQLDKNGEVIESNLNYRLLRK</sequence>
<comment type="caution">
    <text evidence="1">The sequence shown here is derived from an EMBL/GenBank/DDBJ whole genome shotgun (WGS) entry which is preliminary data.</text>
</comment>